<sequence length="440" mass="50013">MIIEKRGNSLYFHKNIKSLVWFQLYWLMFYGVLRDLVGVPGYVAYVLDLFNIILIVYVIVNGKMIKYGNSRVGLWIILSFFCSTVIGLIAVEGSPILYIWGFRNVFRYYAYFISCIALLDISDVLEIIPKLKKIYIINFFICLVELGLGYSGDNIGGIFGTQTGCNGYLNLFMIVISAIYVTEYLEKKIGLMQTMISIMSCFFLMAIAELKVYLFELPVIILIGMLNAKFSFRKIIIIMLGVCGIAVGISMLGHYFESSGLEFFTSDAITKYMGDRGYTNSGDLSRMNAVSQLYERFLNGNPLGTLFGIGLGNASYSAAFSFFNSRFYLLNQALHYQWFTDAIIFIETGTVGLMLYELFFLRIFTYSRKINKRIANRYSNDISQQLRCVVQVAGITAILCIINSVYNSALNMDAGYMAFFIFSVPAIVDIFMEENNCYDK</sequence>
<evidence type="ECO:0008006" key="4">
    <source>
        <dbReference type="Google" id="ProtNLM"/>
    </source>
</evidence>
<reference evidence="2 3" key="1">
    <citation type="submission" date="2018-03" db="EMBL/GenBank/DDBJ databases">
        <title>Lachnoclostridium SNUG30386 gen.nov., sp.nov., isolated from human faeces.</title>
        <authorList>
            <person name="Seo B."/>
            <person name="Jeon K."/>
            <person name="Ko G."/>
        </authorList>
    </citation>
    <scope>NUCLEOTIDE SEQUENCE [LARGE SCALE GENOMIC DNA]</scope>
    <source>
        <strain evidence="2 3">SNUG30386</strain>
    </source>
</reference>
<feature type="transmembrane region" description="Helical" evidence="1">
    <location>
        <begin position="303"/>
        <end position="323"/>
    </location>
</feature>
<dbReference type="AlphaFoldDB" id="A0A2T3FV21"/>
<feature type="transmembrane region" description="Helical" evidence="1">
    <location>
        <begin position="108"/>
        <end position="128"/>
    </location>
</feature>
<feature type="transmembrane region" description="Helical" evidence="1">
    <location>
        <begin position="167"/>
        <end position="185"/>
    </location>
</feature>
<dbReference type="Proteomes" id="UP000241048">
    <property type="component" value="Unassembled WGS sequence"/>
</dbReference>
<feature type="transmembrane region" description="Helical" evidence="1">
    <location>
        <begin position="72"/>
        <end position="102"/>
    </location>
</feature>
<evidence type="ECO:0000256" key="1">
    <source>
        <dbReference type="SAM" id="Phobius"/>
    </source>
</evidence>
<keyword evidence="1" id="KW-0472">Membrane</keyword>
<evidence type="ECO:0000313" key="3">
    <source>
        <dbReference type="Proteomes" id="UP000241048"/>
    </source>
</evidence>
<gene>
    <name evidence="2" type="ORF">C7U56_04250</name>
</gene>
<keyword evidence="1" id="KW-1133">Transmembrane helix</keyword>
<comment type="caution">
    <text evidence="2">The sequence shown here is derived from an EMBL/GenBank/DDBJ whole genome shotgun (WGS) entry which is preliminary data.</text>
</comment>
<organism evidence="2 3">
    <name type="scientific">Clostridium fessum</name>
    <dbReference type="NCBI Taxonomy" id="2126740"/>
    <lineage>
        <taxon>Bacteria</taxon>
        <taxon>Bacillati</taxon>
        <taxon>Bacillota</taxon>
        <taxon>Clostridia</taxon>
        <taxon>Eubacteriales</taxon>
        <taxon>Clostridiaceae</taxon>
        <taxon>Clostridium</taxon>
    </lineage>
</organism>
<feature type="transmembrane region" description="Helical" evidence="1">
    <location>
        <begin position="343"/>
        <end position="365"/>
    </location>
</feature>
<feature type="transmembrane region" description="Helical" evidence="1">
    <location>
        <begin position="16"/>
        <end position="33"/>
    </location>
</feature>
<dbReference type="RefSeq" id="WP_107000275.1">
    <property type="nucleotide sequence ID" value="NZ_PYLO01000001.1"/>
</dbReference>
<feature type="transmembrane region" description="Helical" evidence="1">
    <location>
        <begin position="414"/>
        <end position="432"/>
    </location>
</feature>
<keyword evidence="3" id="KW-1185">Reference proteome</keyword>
<feature type="transmembrane region" description="Helical" evidence="1">
    <location>
        <begin position="386"/>
        <end position="408"/>
    </location>
</feature>
<name>A0A2T3FV21_9CLOT</name>
<proteinExistence type="predicted"/>
<feature type="transmembrane region" description="Helical" evidence="1">
    <location>
        <begin position="39"/>
        <end position="60"/>
    </location>
</feature>
<keyword evidence="1" id="KW-0812">Transmembrane</keyword>
<accession>A0A2T3FV21</accession>
<protein>
    <recommendedName>
        <fullName evidence="4">O-antigen ligase domain-containing protein</fullName>
    </recommendedName>
</protein>
<evidence type="ECO:0000313" key="2">
    <source>
        <dbReference type="EMBL" id="PST39128.1"/>
    </source>
</evidence>
<feature type="transmembrane region" description="Helical" evidence="1">
    <location>
        <begin position="135"/>
        <end position="152"/>
    </location>
</feature>
<feature type="transmembrane region" description="Helical" evidence="1">
    <location>
        <begin position="235"/>
        <end position="256"/>
    </location>
</feature>
<feature type="transmembrane region" description="Helical" evidence="1">
    <location>
        <begin position="197"/>
        <end position="223"/>
    </location>
</feature>
<dbReference type="EMBL" id="PYLO01000001">
    <property type="protein sequence ID" value="PST39128.1"/>
    <property type="molecule type" value="Genomic_DNA"/>
</dbReference>